<sequence length="375" mass="41454">MATAKKSATDSAPNFAPEGLAALLKPTLAFEKEPDSPFSDGYSIRLEEKVLAEYIAAGASPDDPLFDRYAELEDRRERLQQMQSERDAQRGADVVATRSEAAGLDAIGGLVDDGLDQMTIHTIEAYRMFLGRSRDAANRINPIIGGKRVASCLRNLWMLTGNDNPYAEWALLRHEHGVNEVHKHLQAEIAKAEDMLDQQRKRGLVLAVLSSSSPMTVNLGFRSPYGYAISMLMVDYDHYVRLQKTLQRKNLLSDDEVRGSLRKAQRAILNVFYGTARFDRWLSRPEIRALNRGDWISSAEDAAKRLQFAVSTFGPVPASVYKATISPSHSRRRYSLTDAEQAVLKQVGEQLEAAEQAELEAGATSAPAEDAAVAS</sequence>
<evidence type="ECO:0000313" key="1">
    <source>
        <dbReference type="EMBL" id="WIY51141.1"/>
    </source>
</evidence>
<evidence type="ECO:0000313" key="2">
    <source>
        <dbReference type="Proteomes" id="UP001242732"/>
    </source>
</evidence>
<accession>A0ABY9AW34</accession>
<dbReference type="Proteomes" id="UP001242732">
    <property type="component" value="Chromosome"/>
</dbReference>
<organism evidence="1 2">
    <name type="scientific">Paracidovorax citrulli</name>
    <name type="common">Acidovorax citrulli</name>
    <dbReference type="NCBI Taxonomy" id="80869"/>
    <lineage>
        <taxon>Bacteria</taxon>
        <taxon>Pseudomonadati</taxon>
        <taxon>Pseudomonadota</taxon>
        <taxon>Betaproteobacteria</taxon>
        <taxon>Burkholderiales</taxon>
        <taxon>Comamonadaceae</taxon>
        <taxon>Paracidovorax</taxon>
    </lineage>
</organism>
<dbReference type="InterPro" id="IPR014996">
    <property type="entry name" value="AcaB"/>
</dbReference>
<dbReference type="EMBL" id="CP127363">
    <property type="protein sequence ID" value="WIY51141.1"/>
    <property type="molecule type" value="Genomic_DNA"/>
</dbReference>
<dbReference type="NCBIfam" id="TIGR03761">
    <property type="entry name" value="ICE_PFL4669"/>
    <property type="match status" value="1"/>
</dbReference>
<name>A0ABY9AW34_PARCI</name>
<gene>
    <name evidence="1" type="ORF">QRO08_11455</name>
</gene>
<reference evidence="1 2" key="1">
    <citation type="submission" date="2023-06" db="EMBL/GenBank/DDBJ databases">
        <authorList>
            <person name="Ham H."/>
            <person name="Park D.S."/>
        </authorList>
    </citation>
    <scope>NUCLEOTIDE SEQUENCE [LARGE SCALE GENOMIC DNA]</scope>
    <source>
        <strain evidence="1 2">KACC 17005</strain>
    </source>
</reference>
<dbReference type="RefSeq" id="WP_011795777.1">
    <property type="nucleotide sequence ID" value="NZ_CP023687.1"/>
</dbReference>
<protein>
    <submittedName>
        <fullName evidence="1">TIGR03761 family integrating conjugative element protein</fullName>
    </submittedName>
</protein>
<proteinExistence type="predicted"/>
<keyword evidence="2" id="KW-1185">Reference proteome</keyword>
<dbReference type="Pfam" id="PF08900">
    <property type="entry name" value="AcaB"/>
    <property type="match status" value="1"/>
</dbReference>